<accession>A0A4R0XHW8</accession>
<keyword evidence="2" id="KW-1185">Reference proteome</keyword>
<organism evidence="1 2">
    <name type="scientific">Paraburkholderia steynii</name>
    <dbReference type="NCBI Taxonomy" id="1245441"/>
    <lineage>
        <taxon>Bacteria</taxon>
        <taxon>Pseudomonadati</taxon>
        <taxon>Pseudomonadota</taxon>
        <taxon>Betaproteobacteria</taxon>
        <taxon>Burkholderiales</taxon>
        <taxon>Burkholderiaceae</taxon>
        <taxon>Paraburkholderia</taxon>
    </lineage>
</organism>
<dbReference type="Proteomes" id="UP000294200">
    <property type="component" value="Unassembled WGS sequence"/>
</dbReference>
<gene>
    <name evidence="1" type="ORF">BZM27_00490</name>
</gene>
<name>A0A4R0XHW8_9BURK</name>
<protein>
    <submittedName>
        <fullName evidence="1">Uncharacterized protein</fullName>
    </submittedName>
</protein>
<reference evidence="1 2" key="1">
    <citation type="submission" date="2017-02" db="EMBL/GenBank/DDBJ databases">
        <title>Paraburkholderia sophoroidis sp. nov. and Paraburkholderia steynii sp. nov. rhizobial symbionts of the fynbos legume Hypocalyptus sophoroides.</title>
        <authorList>
            <person name="Steenkamp E.T."/>
            <person name="Beukes C.W."/>
            <person name="Van Zyl E."/>
            <person name="Avontuur J."/>
            <person name="Chan W.Y."/>
            <person name="Hassen A."/>
            <person name="Palmer M."/>
            <person name="Mthombeni L."/>
            <person name="Phalane F."/>
            <person name="Sereme K."/>
            <person name="Venter S.N."/>
        </authorList>
    </citation>
    <scope>NUCLEOTIDE SEQUENCE [LARGE SCALE GENOMIC DNA]</scope>
    <source>
        <strain evidence="1 2">HC1.1ba</strain>
    </source>
</reference>
<dbReference type="EMBL" id="MWML01000001">
    <property type="protein sequence ID" value="TCG10183.1"/>
    <property type="molecule type" value="Genomic_DNA"/>
</dbReference>
<evidence type="ECO:0000313" key="1">
    <source>
        <dbReference type="EMBL" id="TCG10183.1"/>
    </source>
</evidence>
<sequence>MLSLSVFVEMPSRLDSVLESREARELAFKDYAVAVVPAHCRQCIPAMLLVAGKGMSAACRVA</sequence>
<comment type="caution">
    <text evidence="1">The sequence shown here is derived from an EMBL/GenBank/DDBJ whole genome shotgun (WGS) entry which is preliminary data.</text>
</comment>
<dbReference type="AlphaFoldDB" id="A0A4R0XHW8"/>
<proteinExistence type="predicted"/>
<evidence type="ECO:0000313" key="2">
    <source>
        <dbReference type="Proteomes" id="UP000294200"/>
    </source>
</evidence>